<dbReference type="GO" id="GO:0003723">
    <property type="term" value="F:RNA binding"/>
    <property type="evidence" value="ECO:0007669"/>
    <property type="project" value="InterPro"/>
</dbReference>
<dbReference type="GeneTree" id="ENSGT00390000003758"/>
<organism evidence="3 4">
    <name type="scientific">Anabas testudineus</name>
    <name type="common">Climbing perch</name>
    <name type="synonym">Anthias testudineus</name>
    <dbReference type="NCBI Taxonomy" id="64144"/>
    <lineage>
        <taxon>Eukaryota</taxon>
        <taxon>Metazoa</taxon>
        <taxon>Chordata</taxon>
        <taxon>Craniata</taxon>
        <taxon>Vertebrata</taxon>
        <taxon>Euteleostomi</taxon>
        <taxon>Actinopterygii</taxon>
        <taxon>Neopterygii</taxon>
        <taxon>Teleostei</taxon>
        <taxon>Neoteleostei</taxon>
        <taxon>Acanthomorphata</taxon>
        <taxon>Anabantaria</taxon>
        <taxon>Anabantiformes</taxon>
        <taxon>Anabantoidei</taxon>
        <taxon>Anabantidae</taxon>
        <taxon>Anabas</taxon>
    </lineage>
</organism>
<feature type="compositionally biased region" description="Low complexity" evidence="1">
    <location>
        <begin position="302"/>
        <end position="320"/>
    </location>
</feature>
<dbReference type="AlphaFoldDB" id="A0A3Q1I1Z8"/>
<feature type="compositionally biased region" description="Basic and acidic residues" evidence="1">
    <location>
        <begin position="284"/>
        <end position="301"/>
    </location>
</feature>
<dbReference type="Proteomes" id="UP000265040">
    <property type="component" value="Chromosome 2"/>
</dbReference>
<dbReference type="PANTHER" id="PTHR13309:SF0">
    <property type="entry name" value="FMR1-INTERACTING PROTEIN NUFIP1"/>
    <property type="match status" value="1"/>
</dbReference>
<dbReference type="InterPro" id="IPR039136">
    <property type="entry name" value="NUFIP1-like"/>
</dbReference>
<evidence type="ECO:0000259" key="2">
    <source>
        <dbReference type="PROSITE" id="PS00028"/>
    </source>
</evidence>
<evidence type="ECO:0000313" key="4">
    <source>
        <dbReference type="Proteomes" id="UP000265040"/>
    </source>
</evidence>
<reference evidence="3" key="1">
    <citation type="submission" date="2021-04" db="EMBL/GenBank/DDBJ databases">
        <authorList>
            <consortium name="Wellcome Sanger Institute Data Sharing"/>
        </authorList>
    </citation>
    <scope>NUCLEOTIDE SEQUENCE [LARGE SCALE GENOMIC DNA]</scope>
</reference>
<feature type="domain" description="C2H2-type" evidence="2">
    <location>
        <begin position="85"/>
        <end position="105"/>
    </location>
</feature>
<name>A0A3Q1I1Z8_ANATE</name>
<proteinExistence type="predicted"/>
<keyword evidence="4" id="KW-1185">Reference proteome</keyword>
<dbReference type="STRING" id="64144.ENSATEP00000014150"/>
<reference evidence="3" key="2">
    <citation type="submission" date="2025-08" db="UniProtKB">
        <authorList>
            <consortium name="Ensembl"/>
        </authorList>
    </citation>
    <scope>IDENTIFICATION</scope>
</reference>
<accession>A0A3Q1I1Z8</accession>
<dbReference type="OrthoDB" id="273070at2759"/>
<dbReference type="OMA" id="RHEHNTI"/>
<dbReference type="InterPro" id="IPR019496">
    <property type="entry name" value="NUFIP1_cons_dom"/>
</dbReference>
<reference evidence="3" key="3">
    <citation type="submission" date="2025-09" db="UniProtKB">
        <authorList>
            <consortium name="Ensembl"/>
        </authorList>
    </citation>
    <scope>IDENTIFICATION</scope>
</reference>
<protein>
    <recommendedName>
        <fullName evidence="2">C2H2-type domain-containing protein</fullName>
    </recommendedName>
</protein>
<dbReference type="InParanoid" id="A0A3Q1I1Z8"/>
<feature type="region of interest" description="Disordered" evidence="1">
    <location>
        <begin position="1"/>
        <end position="34"/>
    </location>
</feature>
<dbReference type="GO" id="GO:0005634">
    <property type="term" value="C:nucleus"/>
    <property type="evidence" value="ECO:0007669"/>
    <property type="project" value="TreeGrafter"/>
</dbReference>
<dbReference type="SMART" id="SM00355">
    <property type="entry name" value="ZnF_C2H2"/>
    <property type="match status" value="2"/>
</dbReference>
<dbReference type="PANTHER" id="PTHR13309">
    <property type="entry name" value="NUCLEAR FRAGILE X MENTAL RETARDATION PROTEIN INTERACTING PROTEIN 1"/>
    <property type="match status" value="1"/>
</dbReference>
<feature type="region of interest" description="Disordered" evidence="1">
    <location>
        <begin position="283"/>
        <end position="320"/>
    </location>
</feature>
<dbReference type="InterPro" id="IPR013087">
    <property type="entry name" value="Znf_C2H2_type"/>
</dbReference>
<evidence type="ECO:0000313" key="3">
    <source>
        <dbReference type="Ensembl" id="ENSATEP00000014150.1"/>
    </source>
</evidence>
<dbReference type="GO" id="GO:0000492">
    <property type="term" value="P:box C/D snoRNP assembly"/>
    <property type="evidence" value="ECO:0007669"/>
    <property type="project" value="TreeGrafter"/>
</dbReference>
<sequence length="415" mass="46194">MNEHGHYPPPDFGCPPPNSIQTFQPPPPPRSSSFHPSMWNWCDTSSEPSWDYSGRAGWHHGAATGFSYPPGGQKNKKEPEYSHFCDTCDRGFKNQEKYNEHVSQHVKCSVPDCNFKAHEKIVNIHWKNNHAPGAKRIKLDTPEEIAKWREERRKNYPTLQNIEKKNKMMELRQETGGLFQCFFSTLPESDGEDAAAESKTGVLVVAPKQMSSALGSLVANYGSTSESESDEEPESEFFSCTQWCTLLAPDIRHERNVLLQCVRYVVCNNFFGLESGARLPEGVRAGEREGSQEKPAEREVKAVSSSAAVAGGEEGSEQSGTVVPELCKNQHVETIQADVVDQDQDLQTDHVCSEQSSDPPVDLTASAEQAAEDFIQNAETRARDCHSLDLPITEKITAAFNVYDDEIWESPGCVL</sequence>
<dbReference type="Pfam" id="PF10453">
    <property type="entry name" value="NUFIP1"/>
    <property type="match status" value="1"/>
</dbReference>
<dbReference type="Ensembl" id="ENSATET00000014379.2">
    <property type="protein sequence ID" value="ENSATEP00000014150.1"/>
    <property type="gene ID" value="ENSATEG00000009862.2"/>
</dbReference>
<feature type="compositionally biased region" description="Pro residues" evidence="1">
    <location>
        <begin position="7"/>
        <end position="30"/>
    </location>
</feature>
<evidence type="ECO:0000256" key="1">
    <source>
        <dbReference type="SAM" id="MobiDB-lite"/>
    </source>
</evidence>
<dbReference type="PROSITE" id="PS00028">
    <property type="entry name" value="ZINC_FINGER_C2H2_1"/>
    <property type="match status" value="1"/>
</dbReference>